<dbReference type="Gene3D" id="3.30.70.330">
    <property type="match status" value="2"/>
</dbReference>
<reference evidence="5 6" key="1">
    <citation type="journal article" date="2022" name="DNA Res.">
        <title>Genome analysis of five recently described species of the CUG-Ser clade uncovers Candida theae as a new hybrid lineage with pathogenic potential in the Candida parapsilosis species complex.</title>
        <authorList>
            <person name="Mixao V."/>
            <person name="Del Olmo V."/>
            <person name="Hegedusova E."/>
            <person name="Saus E."/>
            <person name="Pryszcz L."/>
            <person name="Cillingova A."/>
            <person name="Nosek J."/>
            <person name="Gabaldon T."/>
        </authorList>
    </citation>
    <scope>NUCLEOTIDE SEQUENCE [LARGE SCALE GENOMIC DNA]</scope>
    <source>
        <strain evidence="5 6">CBS 12239</strain>
    </source>
</reference>
<evidence type="ECO:0000259" key="4">
    <source>
        <dbReference type="PROSITE" id="PS50102"/>
    </source>
</evidence>
<dbReference type="PROSITE" id="PS50102">
    <property type="entry name" value="RRM"/>
    <property type="match status" value="1"/>
</dbReference>
<feature type="compositionally biased region" description="Low complexity" evidence="3">
    <location>
        <begin position="116"/>
        <end position="129"/>
    </location>
</feature>
<feature type="region of interest" description="Disordered" evidence="3">
    <location>
        <begin position="111"/>
        <end position="137"/>
    </location>
</feature>
<evidence type="ECO:0000256" key="3">
    <source>
        <dbReference type="SAM" id="MobiDB-lite"/>
    </source>
</evidence>
<dbReference type="InterPro" id="IPR050374">
    <property type="entry name" value="RRT5_SRSF_SR"/>
</dbReference>
<dbReference type="Proteomes" id="UP001204833">
    <property type="component" value="Unassembled WGS sequence"/>
</dbReference>
<keyword evidence="1 2" id="KW-0694">RNA-binding</keyword>
<dbReference type="GO" id="GO:1990904">
    <property type="term" value="C:ribonucleoprotein complex"/>
    <property type="evidence" value="ECO:0007669"/>
    <property type="project" value="TreeGrafter"/>
</dbReference>
<dbReference type="PANTHER" id="PTHR23003">
    <property type="entry name" value="RNA RECOGNITION MOTIF RRM DOMAIN CONTAINING PROTEIN"/>
    <property type="match status" value="1"/>
</dbReference>
<dbReference type="InterPro" id="IPR035979">
    <property type="entry name" value="RBD_domain_sf"/>
</dbReference>
<feature type="region of interest" description="Disordered" evidence="3">
    <location>
        <begin position="275"/>
        <end position="313"/>
    </location>
</feature>
<dbReference type="GO" id="GO:0005737">
    <property type="term" value="C:cytoplasm"/>
    <property type="evidence" value="ECO:0007669"/>
    <property type="project" value="TreeGrafter"/>
</dbReference>
<dbReference type="PANTHER" id="PTHR23003:SF54">
    <property type="entry name" value="REGULATOR OF RDNA TRANSCRIPTION PROTEIN 5"/>
    <property type="match status" value="1"/>
</dbReference>
<dbReference type="GeneID" id="76150087"/>
<evidence type="ECO:0000256" key="2">
    <source>
        <dbReference type="PROSITE-ProRule" id="PRU00176"/>
    </source>
</evidence>
<dbReference type="Pfam" id="PF00076">
    <property type="entry name" value="RRM_1"/>
    <property type="match status" value="1"/>
</dbReference>
<dbReference type="AlphaFoldDB" id="A0AAD5BG67"/>
<dbReference type="SMART" id="SM00360">
    <property type="entry name" value="RRM"/>
    <property type="match status" value="2"/>
</dbReference>
<dbReference type="GO" id="GO:0003729">
    <property type="term" value="F:mRNA binding"/>
    <property type="evidence" value="ECO:0007669"/>
    <property type="project" value="TreeGrafter"/>
</dbReference>
<feature type="compositionally biased region" description="Polar residues" evidence="3">
    <location>
        <begin position="285"/>
        <end position="313"/>
    </location>
</feature>
<keyword evidence="6" id="KW-1185">Reference proteome</keyword>
<protein>
    <submittedName>
        <fullName evidence="5">RRT5</fullName>
    </submittedName>
</protein>
<dbReference type="InterPro" id="IPR012677">
    <property type="entry name" value="Nucleotide-bd_a/b_plait_sf"/>
</dbReference>
<evidence type="ECO:0000256" key="1">
    <source>
        <dbReference type="ARBA" id="ARBA00022884"/>
    </source>
</evidence>
<dbReference type="EMBL" id="JAIHNG010000102">
    <property type="protein sequence ID" value="KAI5959691.1"/>
    <property type="molecule type" value="Genomic_DNA"/>
</dbReference>
<feature type="domain" description="RRM" evidence="4">
    <location>
        <begin position="10"/>
        <end position="93"/>
    </location>
</feature>
<organism evidence="5 6">
    <name type="scientific">Candida theae</name>
    <dbReference type="NCBI Taxonomy" id="1198502"/>
    <lineage>
        <taxon>Eukaryota</taxon>
        <taxon>Fungi</taxon>
        <taxon>Dikarya</taxon>
        <taxon>Ascomycota</taxon>
        <taxon>Saccharomycotina</taxon>
        <taxon>Pichiomycetes</taxon>
        <taxon>Debaryomycetaceae</taxon>
        <taxon>Candida/Lodderomyces clade</taxon>
        <taxon>Candida</taxon>
    </lineage>
</organism>
<dbReference type="SUPFAM" id="SSF54928">
    <property type="entry name" value="RNA-binding domain, RBD"/>
    <property type="match status" value="2"/>
</dbReference>
<dbReference type="GO" id="GO:0005634">
    <property type="term" value="C:nucleus"/>
    <property type="evidence" value="ECO:0007669"/>
    <property type="project" value="TreeGrafter"/>
</dbReference>
<gene>
    <name evidence="5" type="ORF">KGF57_002028</name>
</gene>
<evidence type="ECO:0000313" key="6">
    <source>
        <dbReference type="Proteomes" id="UP001204833"/>
    </source>
</evidence>
<accession>A0AAD5BG67</accession>
<dbReference type="InterPro" id="IPR000504">
    <property type="entry name" value="RRM_dom"/>
</dbReference>
<dbReference type="RefSeq" id="XP_051609469.1">
    <property type="nucleotide sequence ID" value="XM_051751298.1"/>
</dbReference>
<proteinExistence type="predicted"/>
<name>A0AAD5BG67_9ASCO</name>
<evidence type="ECO:0000313" key="5">
    <source>
        <dbReference type="EMBL" id="KAI5959691.1"/>
    </source>
</evidence>
<sequence>MSGTRLKPPYRVYIKNLHYAVTEEDLYALFEKYRPVAILVPTYTIRFSKSGRRKPFGFAYVELAGPEQVEAAVKEFDGKSFHGKTLTATVFQPYNPQHRFWLDGTSLVTPTPRVQSNAPNAESNAEPNAQTSNANVTPNGAPVVVPVVVPVDGASSTGKILISKIRGEITYSEIEDFFSDYNFNDISICRHKTSIVNPLTLTGSYYSAIITVDTSTKSVDEIIEALKPKKFMGKRVKLKPATTKQATQVERDDIFANSIVQNDEQQVTTLETQNKEHTFPAEPTNLESPDPTSMIVSPGSTQSSNFNARINSP</sequence>
<comment type="caution">
    <text evidence="5">The sequence shown here is derived from an EMBL/GenBank/DDBJ whole genome shotgun (WGS) entry which is preliminary data.</text>
</comment>